<dbReference type="InterPro" id="IPR051418">
    <property type="entry name" value="Spondin/Thrombospondin_T1"/>
</dbReference>
<dbReference type="SMART" id="SM00209">
    <property type="entry name" value="TSP1"/>
    <property type="match status" value="1"/>
</dbReference>
<proteinExistence type="predicted"/>
<gene>
    <name evidence="1" type="ORF">GCK32_018617</name>
</gene>
<sequence>MRSRVFVFPIKAQMFNCHRQTTERQFCNAKINECEDSEAFNSKCAVGSWQPWSECSVTCGHGTRSRTRSFLNPKQVESECNVDLIRKDLCVGE</sequence>
<dbReference type="InterPro" id="IPR036383">
    <property type="entry name" value="TSP1_rpt_sf"/>
</dbReference>
<name>A0AAN8FRE7_TRICO</name>
<dbReference type="Proteomes" id="UP001331761">
    <property type="component" value="Unassembled WGS sequence"/>
</dbReference>
<dbReference type="InterPro" id="IPR000884">
    <property type="entry name" value="TSP1_rpt"/>
</dbReference>
<protein>
    <submittedName>
        <fullName evidence="1">Uncharacterized protein</fullName>
    </submittedName>
</protein>
<dbReference type="PANTHER" id="PTHR11311">
    <property type="entry name" value="SPONDIN"/>
    <property type="match status" value="1"/>
</dbReference>
<dbReference type="AlphaFoldDB" id="A0AAN8FRE7"/>
<dbReference type="PANTHER" id="PTHR11311:SF16">
    <property type="entry name" value="SPONDIN-1"/>
    <property type="match status" value="1"/>
</dbReference>
<comment type="caution">
    <text evidence="1">The sequence shown here is derived from an EMBL/GenBank/DDBJ whole genome shotgun (WGS) entry which is preliminary data.</text>
</comment>
<dbReference type="Gene3D" id="2.20.100.10">
    <property type="entry name" value="Thrombospondin type-1 (TSP1) repeat"/>
    <property type="match status" value="1"/>
</dbReference>
<evidence type="ECO:0000313" key="1">
    <source>
        <dbReference type="EMBL" id="KAK5984371.1"/>
    </source>
</evidence>
<dbReference type="SUPFAM" id="SSF82895">
    <property type="entry name" value="TSP-1 type 1 repeat"/>
    <property type="match status" value="1"/>
</dbReference>
<dbReference type="Pfam" id="PF00090">
    <property type="entry name" value="TSP_1"/>
    <property type="match status" value="1"/>
</dbReference>
<keyword evidence="2" id="KW-1185">Reference proteome</keyword>
<dbReference type="EMBL" id="WIXE01002974">
    <property type="protein sequence ID" value="KAK5984371.1"/>
    <property type="molecule type" value="Genomic_DNA"/>
</dbReference>
<dbReference type="PROSITE" id="PS50092">
    <property type="entry name" value="TSP1"/>
    <property type="match status" value="1"/>
</dbReference>
<organism evidence="1 2">
    <name type="scientific">Trichostrongylus colubriformis</name>
    <name type="common">Black scour worm</name>
    <dbReference type="NCBI Taxonomy" id="6319"/>
    <lineage>
        <taxon>Eukaryota</taxon>
        <taxon>Metazoa</taxon>
        <taxon>Ecdysozoa</taxon>
        <taxon>Nematoda</taxon>
        <taxon>Chromadorea</taxon>
        <taxon>Rhabditida</taxon>
        <taxon>Rhabditina</taxon>
        <taxon>Rhabditomorpha</taxon>
        <taxon>Strongyloidea</taxon>
        <taxon>Trichostrongylidae</taxon>
        <taxon>Trichostrongylus</taxon>
    </lineage>
</organism>
<accession>A0AAN8FRE7</accession>
<evidence type="ECO:0000313" key="2">
    <source>
        <dbReference type="Proteomes" id="UP001331761"/>
    </source>
</evidence>
<reference evidence="1 2" key="1">
    <citation type="submission" date="2019-10" db="EMBL/GenBank/DDBJ databases">
        <title>Assembly and Annotation for the nematode Trichostrongylus colubriformis.</title>
        <authorList>
            <person name="Martin J."/>
        </authorList>
    </citation>
    <scope>NUCLEOTIDE SEQUENCE [LARGE SCALE GENOMIC DNA]</scope>
    <source>
        <strain evidence="1">G859</strain>
        <tissue evidence="1">Whole worm</tissue>
    </source>
</reference>
<dbReference type="GO" id="GO:0031012">
    <property type="term" value="C:extracellular matrix"/>
    <property type="evidence" value="ECO:0007669"/>
    <property type="project" value="TreeGrafter"/>
</dbReference>
<dbReference type="GO" id="GO:0007155">
    <property type="term" value="P:cell adhesion"/>
    <property type="evidence" value="ECO:0007669"/>
    <property type="project" value="TreeGrafter"/>
</dbReference>